<feature type="domain" description="C2H2-type" evidence="14">
    <location>
        <begin position="420"/>
        <end position="447"/>
    </location>
</feature>
<evidence type="ECO:0000259" key="16">
    <source>
        <dbReference type="PROSITE" id="PS50805"/>
    </source>
</evidence>
<sequence length="529" mass="60656">MMEEGSAEPEAGRGPQTTKTGSSEEFWGKTMENILREEDTLSSNVQQQQFRQFHYTEAKGPREVCSRLHHLCRQWLKPERHTKSQILDLVILEQFLAVLPPEMENWVRECGAETSSQAVALAEGFLLSRAEDRKQEEQQVNGMSSEGTNDFHEAEKTLLDAGEHSLRRGTAQEQDRGASFLGIFLWNGMVPAISTQPSLLGAGGETAVVTPDQSPVSFEDVAVCFSNEEWAVLDSHQKLLHREVMEEIIASLGSNRCRKNFCRSPAIIPYQRIHTGEKPYQCLECGKSFRQKITLIRHQRIHTGENPYQCLECGKSFKQKITLIHHQRIHTGEKPYKCLECGKDFRRSSYLTSHQRIHTGEKPYKCLECGKSFTRKRSLTSHQSIQAGEKVYKCWACGKKFCHVLYLTSHQIIHTGEEPYKCLECGKSFHHSSRLTSHQRTHTGEKPYQCSECGKSFTRKRNLTSHGRIHTGEKPYQCTECGKSFRHRPHLISHQRIHTGEKPYQCLECEKGFYLSSSLTRHQRIHRGR</sequence>
<dbReference type="CDD" id="cd07765">
    <property type="entry name" value="KRAB_A-box"/>
    <property type="match status" value="1"/>
</dbReference>
<dbReference type="GO" id="GO:0000785">
    <property type="term" value="C:chromatin"/>
    <property type="evidence" value="ECO:0007669"/>
    <property type="project" value="TreeGrafter"/>
</dbReference>
<evidence type="ECO:0000313" key="18">
    <source>
        <dbReference type="Proteomes" id="UP001178461"/>
    </source>
</evidence>
<feature type="domain" description="SCAN box" evidence="15">
    <location>
        <begin position="47"/>
        <end position="125"/>
    </location>
</feature>
<keyword evidence="11" id="KW-0539">Nucleus</keyword>
<feature type="domain" description="C2H2-type" evidence="14">
    <location>
        <begin position="364"/>
        <end position="391"/>
    </location>
</feature>
<dbReference type="FunFam" id="3.30.160.60:FF:001014">
    <property type="entry name" value="Zinc finger protein 597"/>
    <property type="match status" value="1"/>
</dbReference>
<feature type="domain" description="C2H2-type" evidence="14">
    <location>
        <begin position="504"/>
        <end position="529"/>
    </location>
</feature>
<accession>A0AA35K0M3</accession>
<evidence type="ECO:0000256" key="7">
    <source>
        <dbReference type="ARBA" id="ARBA00022833"/>
    </source>
</evidence>
<evidence type="ECO:0000256" key="12">
    <source>
        <dbReference type="PROSITE-ProRule" id="PRU00042"/>
    </source>
</evidence>
<dbReference type="InterPro" id="IPR001909">
    <property type="entry name" value="KRAB"/>
</dbReference>
<organism evidence="17 18">
    <name type="scientific">Podarcis lilfordi</name>
    <name type="common">Lilford's wall lizard</name>
    <dbReference type="NCBI Taxonomy" id="74358"/>
    <lineage>
        <taxon>Eukaryota</taxon>
        <taxon>Metazoa</taxon>
        <taxon>Chordata</taxon>
        <taxon>Craniata</taxon>
        <taxon>Vertebrata</taxon>
        <taxon>Euteleostomi</taxon>
        <taxon>Lepidosauria</taxon>
        <taxon>Squamata</taxon>
        <taxon>Bifurcata</taxon>
        <taxon>Unidentata</taxon>
        <taxon>Episquamata</taxon>
        <taxon>Laterata</taxon>
        <taxon>Lacertibaenia</taxon>
        <taxon>Lacertidae</taxon>
        <taxon>Podarcis</taxon>
    </lineage>
</organism>
<dbReference type="InterPro" id="IPR036236">
    <property type="entry name" value="Znf_C2H2_sf"/>
</dbReference>
<feature type="domain" description="C2H2-type" evidence="14">
    <location>
        <begin position="252"/>
        <end position="279"/>
    </location>
</feature>
<evidence type="ECO:0000313" key="17">
    <source>
        <dbReference type="EMBL" id="CAI5768642.1"/>
    </source>
</evidence>
<keyword evidence="7" id="KW-0862">Zinc</keyword>
<dbReference type="Gene3D" id="3.30.160.60">
    <property type="entry name" value="Classic Zinc Finger"/>
    <property type="match status" value="9"/>
</dbReference>
<dbReference type="GO" id="GO:0000981">
    <property type="term" value="F:DNA-binding transcription factor activity, RNA polymerase II-specific"/>
    <property type="evidence" value="ECO:0007669"/>
    <property type="project" value="TreeGrafter"/>
</dbReference>
<proteinExistence type="inferred from homology"/>
<dbReference type="FunFam" id="3.30.160.60:FF:002343">
    <property type="entry name" value="Zinc finger protein 33A"/>
    <property type="match status" value="4"/>
</dbReference>
<comment type="function">
    <text evidence="1">May be involved in transcriptional regulation.</text>
</comment>
<dbReference type="SUPFAM" id="SSF47353">
    <property type="entry name" value="Retrovirus capsid dimerization domain-like"/>
    <property type="match status" value="1"/>
</dbReference>
<dbReference type="SMART" id="SM00349">
    <property type="entry name" value="KRAB"/>
    <property type="match status" value="1"/>
</dbReference>
<dbReference type="FunFam" id="3.30.160.60:FF:000737">
    <property type="entry name" value="Zinc finger protein 565"/>
    <property type="match status" value="1"/>
</dbReference>
<feature type="region of interest" description="Disordered" evidence="13">
    <location>
        <begin position="1"/>
        <end position="26"/>
    </location>
</feature>
<evidence type="ECO:0000256" key="5">
    <source>
        <dbReference type="ARBA" id="ARBA00022737"/>
    </source>
</evidence>
<dbReference type="SUPFAM" id="SSF109640">
    <property type="entry name" value="KRAB domain (Kruppel-associated box)"/>
    <property type="match status" value="1"/>
</dbReference>
<reference evidence="17" key="1">
    <citation type="submission" date="2022-12" db="EMBL/GenBank/DDBJ databases">
        <authorList>
            <person name="Alioto T."/>
            <person name="Alioto T."/>
            <person name="Gomez Garrido J."/>
        </authorList>
    </citation>
    <scope>NUCLEOTIDE SEQUENCE</scope>
</reference>
<dbReference type="GO" id="GO:0008270">
    <property type="term" value="F:zinc ion binding"/>
    <property type="evidence" value="ECO:0007669"/>
    <property type="project" value="UniProtKB-KW"/>
</dbReference>
<dbReference type="PROSITE" id="PS50805">
    <property type="entry name" value="KRAB"/>
    <property type="match status" value="1"/>
</dbReference>
<feature type="domain" description="C2H2-type" evidence="14">
    <location>
        <begin position="308"/>
        <end position="335"/>
    </location>
</feature>
<evidence type="ECO:0000259" key="15">
    <source>
        <dbReference type="PROSITE" id="PS50804"/>
    </source>
</evidence>
<evidence type="ECO:0000256" key="10">
    <source>
        <dbReference type="ARBA" id="ARBA00023163"/>
    </source>
</evidence>
<evidence type="ECO:0000256" key="13">
    <source>
        <dbReference type="SAM" id="MobiDB-lite"/>
    </source>
</evidence>
<dbReference type="SMART" id="SM00355">
    <property type="entry name" value="ZnF_C2H2"/>
    <property type="match status" value="9"/>
</dbReference>
<evidence type="ECO:0000256" key="2">
    <source>
        <dbReference type="ARBA" id="ARBA00004123"/>
    </source>
</evidence>
<comment type="similarity">
    <text evidence="3">Belongs to the krueppel C2H2-type zinc-finger protein family.</text>
</comment>
<dbReference type="PROSITE" id="PS00028">
    <property type="entry name" value="ZINC_FINGER_C2H2_1"/>
    <property type="match status" value="8"/>
</dbReference>
<comment type="subcellular location">
    <subcellularLocation>
        <location evidence="2">Nucleus</location>
    </subcellularLocation>
</comment>
<feature type="domain" description="C2H2-type" evidence="14">
    <location>
        <begin position="336"/>
        <end position="363"/>
    </location>
</feature>
<evidence type="ECO:0000256" key="11">
    <source>
        <dbReference type="ARBA" id="ARBA00023242"/>
    </source>
</evidence>
<feature type="domain" description="C2H2-type" evidence="14">
    <location>
        <begin position="392"/>
        <end position="419"/>
    </location>
</feature>
<dbReference type="InterPro" id="IPR036051">
    <property type="entry name" value="KRAB_dom_sf"/>
</dbReference>
<dbReference type="SMART" id="SM00431">
    <property type="entry name" value="SCAN"/>
    <property type="match status" value="1"/>
</dbReference>
<keyword evidence="5" id="KW-0677">Repeat</keyword>
<dbReference type="GO" id="GO:0000978">
    <property type="term" value="F:RNA polymerase II cis-regulatory region sequence-specific DNA binding"/>
    <property type="evidence" value="ECO:0007669"/>
    <property type="project" value="TreeGrafter"/>
</dbReference>
<dbReference type="GO" id="GO:0005667">
    <property type="term" value="C:transcription regulator complex"/>
    <property type="evidence" value="ECO:0007669"/>
    <property type="project" value="TreeGrafter"/>
</dbReference>
<dbReference type="SUPFAM" id="SSF57667">
    <property type="entry name" value="beta-beta-alpha zinc fingers"/>
    <property type="match status" value="5"/>
</dbReference>
<dbReference type="Gene3D" id="1.10.4020.10">
    <property type="entry name" value="DNA breaking-rejoining enzymes"/>
    <property type="match status" value="1"/>
</dbReference>
<dbReference type="GO" id="GO:0031519">
    <property type="term" value="C:PcG protein complex"/>
    <property type="evidence" value="ECO:0007669"/>
    <property type="project" value="TreeGrafter"/>
</dbReference>
<name>A0AA35K0M3_9SAUR</name>
<evidence type="ECO:0000256" key="6">
    <source>
        <dbReference type="ARBA" id="ARBA00022771"/>
    </source>
</evidence>
<keyword evidence="4" id="KW-0479">Metal-binding</keyword>
<keyword evidence="8" id="KW-0805">Transcription regulation</keyword>
<evidence type="ECO:0000259" key="14">
    <source>
        <dbReference type="PROSITE" id="PS50157"/>
    </source>
</evidence>
<evidence type="ECO:0000256" key="4">
    <source>
        <dbReference type="ARBA" id="ARBA00022723"/>
    </source>
</evidence>
<dbReference type="AlphaFoldDB" id="A0AA35K0M3"/>
<dbReference type="PROSITE" id="PS50157">
    <property type="entry name" value="ZINC_FINGER_C2H2_2"/>
    <property type="match status" value="10"/>
</dbReference>
<dbReference type="Proteomes" id="UP001178461">
    <property type="component" value="Chromosome 2"/>
</dbReference>
<evidence type="ECO:0000256" key="1">
    <source>
        <dbReference type="ARBA" id="ARBA00003767"/>
    </source>
</evidence>
<keyword evidence="10" id="KW-0804">Transcription</keyword>
<keyword evidence="6 12" id="KW-0863">Zinc-finger</keyword>
<dbReference type="PANTHER" id="PTHR14003">
    <property type="entry name" value="TRANSCRIPTIONAL REPRESSOR PROTEIN YY"/>
    <property type="match status" value="1"/>
</dbReference>
<feature type="domain" description="KRAB" evidence="16">
    <location>
        <begin position="216"/>
        <end position="292"/>
    </location>
</feature>
<gene>
    <name evidence="17" type="ORF">PODLI_1B019619</name>
</gene>
<dbReference type="InterPro" id="IPR013087">
    <property type="entry name" value="Znf_C2H2_type"/>
</dbReference>
<dbReference type="Gene3D" id="6.10.140.140">
    <property type="match status" value="1"/>
</dbReference>
<dbReference type="Pfam" id="PF01352">
    <property type="entry name" value="KRAB"/>
    <property type="match status" value="1"/>
</dbReference>
<dbReference type="FunFam" id="1.10.4020.10:FF:000005">
    <property type="entry name" value="Uncharacterized protein"/>
    <property type="match status" value="1"/>
</dbReference>
<dbReference type="Pfam" id="PF00096">
    <property type="entry name" value="zf-C2H2"/>
    <property type="match status" value="8"/>
</dbReference>
<keyword evidence="18" id="KW-1185">Reference proteome</keyword>
<dbReference type="FunFam" id="3.30.160.60:FF:001997">
    <property type="entry name" value="Uncharacterized protein"/>
    <property type="match status" value="2"/>
</dbReference>
<dbReference type="InterPro" id="IPR003309">
    <property type="entry name" value="SCAN_dom"/>
</dbReference>
<dbReference type="CDD" id="cd07936">
    <property type="entry name" value="SCAN"/>
    <property type="match status" value="1"/>
</dbReference>
<evidence type="ECO:0000256" key="9">
    <source>
        <dbReference type="ARBA" id="ARBA00023125"/>
    </source>
</evidence>
<keyword evidence="9" id="KW-0238">DNA-binding</keyword>
<dbReference type="PANTHER" id="PTHR14003:SF23">
    <property type="entry name" value="ZINC FINGER PROTEIN 143"/>
    <property type="match status" value="1"/>
</dbReference>
<dbReference type="Pfam" id="PF02023">
    <property type="entry name" value="SCAN"/>
    <property type="match status" value="1"/>
</dbReference>
<dbReference type="FunFam" id="3.30.160.60:FF:000030">
    <property type="entry name" value="Zinc finger protein 628"/>
    <property type="match status" value="1"/>
</dbReference>
<dbReference type="PROSITE" id="PS50804">
    <property type="entry name" value="SCAN_BOX"/>
    <property type="match status" value="1"/>
</dbReference>
<feature type="domain" description="C2H2-type" evidence="14">
    <location>
        <begin position="448"/>
        <end position="475"/>
    </location>
</feature>
<dbReference type="EMBL" id="OX395127">
    <property type="protein sequence ID" value="CAI5768642.1"/>
    <property type="molecule type" value="Genomic_DNA"/>
</dbReference>
<evidence type="ECO:0000256" key="8">
    <source>
        <dbReference type="ARBA" id="ARBA00023015"/>
    </source>
</evidence>
<evidence type="ECO:0000256" key="3">
    <source>
        <dbReference type="ARBA" id="ARBA00006991"/>
    </source>
</evidence>
<feature type="domain" description="C2H2-type" evidence="14">
    <location>
        <begin position="280"/>
        <end position="307"/>
    </location>
</feature>
<protein>
    <submittedName>
        <fullName evidence="17">Zinc finger protein OZF-like</fullName>
    </submittedName>
</protein>
<dbReference type="InterPro" id="IPR038269">
    <property type="entry name" value="SCAN_sf"/>
</dbReference>
<feature type="domain" description="C2H2-type" evidence="14">
    <location>
        <begin position="476"/>
        <end position="503"/>
    </location>
</feature>